<evidence type="ECO:0000313" key="5">
    <source>
        <dbReference type="Proteomes" id="UP000054350"/>
    </source>
</evidence>
<sequence>MSSPYGNNATSNSTSRGSAPHHAATTTGHGYSTCLRSNSALPKIDLIPRENEFDVLRILSGKDTRTTIMIRNIPNKYSQQMLIDFINESHRGQYDFLYLRMDFKNKCNVGYAFCNMVNVAAVVSFAQRVVGKKWTRFNSDKVCMLSYANIQGKQALIDKFRNSSVMDEHPSYRPKIFYTSGPLAGEEEVFPPPTNRAHRHHAASHHGAGGGSGGGGGGYMGMGSNAALGGLAGQHYSPYHHQPSHHQHHQHHQHPHHALMGPPQQQQSSAHQYMALGNSSRPASLLSDLGSMGGGLNLEQAMASMALDSAPPLSLLQSGDAPGGASDPLDSSSYHGYQPNQQLQFHHHQQQQQYQAPRGYGSMPPTSQQQPQQQDQQQQQYYAPPTHQHQHQPPSRPKSSHHSGGGSGIPPLTSLHSMGPLSLDSALALSSRLGSAASDLSSDTQHLYQGSPPQSQQQQQQTQQPYSGSILSSYGPDSALSEYDGGSKFGGGQQYAVPPSPMNQYTTVATTTQPGAITTTMTGSSAVPPAGYDAVPDYRPRY</sequence>
<keyword evidence="5" id="KW-1185">Reference proteome</keyword>
<dbReference type="GO" id="GO:0003723">
    <property type="term" value="F:RNA binding"/>
    <property type="evidence" value="ECO:0007669"/>
    <property type="project" value="UniProtKB-KW"/>
</dbReference>
<evidence type="ECO:0000313" key="4">
    <source>
        <dbReference type="EMBL" id="KNE59933.1"/>
    </source>
</evidence>
<feature type="region of interest" description="Disordered" evidence="2">
    <location>
        <begin position="232"/>
        <end position="271"/>
    </location>
</feature>
<name>A0A0L0SBJ7_ALLM3</name>
<dbReference type="InterPro" id="IPR007201">
    <property type="entry name" value="Mei2-like_Rrm_C"/>
</dbReference>
<dbReference type="STRING" id="578462.A0A0L0SBJ7"/>
<reference evidence="5" key="2">
    <citation type="submission" date="2009-11" db="EMBL/GenBank/DDBJ databases">
        <title>The Genome Sequence of Allomyces macrogynus strain ATCC 38327.</title>
        <authorList>
            <consortium name="The Broad Institute Genome Sequencing Platform"/>
            <person name="Russ C."/>
            <person name="Cuomo C."/>
            <person name="Shea T."/>
            <person name="Young S.K."/>
            <person name="Zeng Q."/>
            <person name="Koehrsen M."/>
            <person name="Haas B."/>
            <person name="Borodovsky M."/>
            <person name="Guigo R."/>
            <person name="Alvarado L."/>
            <person name="Berlin A."/>
            <person name="Borenstein D."/>
            <person name="Chen Z."/>
            <person name="Engels R."/>
            <person name="Freedman E."/>
            <person name="Gellesch M."/>
            <person name="Goldberg J."/>
            <person name="Griggs A."/>
            <person name="Gujja S."/>
            <person name="Heiman D."/>
            <person name="Hepburn T."/>
            <person name="Howarth C."/>
            <person name="Jen D."/>
            <person name="Larson L."/>
            <person name="Lewis B."/>
            <person name="Mehta T."/>
            <person name="Park D."/>
            <person name="Pearson M."/>
            <person name="Roberts A."/>
            <person name="Saif S."/>
            <person name="Shenoy N."/>
            <person name="Sisk P."/>
            <person name="Stolte C."/>
            <person name="Sykes S."/>
            <person name="Walk T."/>
            <person name="White J."/>
            <person name="Yandava C."/>
            <person name="Burger G."/>
            <person name="Gray M.W."/>
            <person name="Holland P.W.H."/>
            <person name="King N."/>
            <person name="Lang F.B.F."/>
            <person name="Roger A.J."/>
            <person name="Ruiz-Trillo I."/>
            <person name="Lander E."/>
            <person name="Nusbaum C."/>
        </authorList>
    </citation>
    <scope>NUCLEOTIDE SEQUENCE [LARGE SCALE GENOMIC DNA]</scope>
    <source>
        <strain evidence="5">ATCC 38327</strain>
    </source>
</reference>
<feature type="region of interest" description="Disordered" evidence="2">
    <location>
        <begin position="519"/>
        <end position="542"/>
    </location>
</feature>
<feature type="compositionally biased region" description="Basic residues" evidence="2">
    <location>
        <begin position="242"/>
        <end position="257"/>
    </location>
</feature>
<dbReference type="PANTHER" id="PTHR23189">
    <property type="entry name" value="RNA RECOGNITION MOTIF-CONTAINING"/>
    <property type="match status" value="1"/>
</dbReference>
<evidence type="ECO:0000256" key="2">
    <source>
        <dbReference type="SAM" id="MobiDB-lite"/>
    </source>
</evidence>
<reference evidence="4 5" key="1">
    <citation type="submission" date="2009-11" db="EMBL/GenBank/DDBJ databases">
        <title>Annotation of Allomyces macrogynus ATCC 38327.</title>
        <authorList>
            <consortium name="The Broad Institute Genome Sequencing Platform"/>
            <person name="Russ C."/>
            <person name="Cuomo C."/>
            <person name="Burger G."/>
            <person name="Gray M.W."/>
            <person name="Holland P.W.H."/>
            <person name="King N."/>
            <person name="Lang F.B.F."/>
            <person name="Roger A.J."/>
            <person name="Ruiz-Trillo I."/>
            <person name="Young S.K."/>
            <person name="Zeng Q."/>
            <person name="Gargeya S."/>
            <person name="Fitzgerald M."/>
            <person name="Haas B."/>
            <person name="Abouelleil A."/>
            <person name="Alvarado L."/>
            <person name="Arachchi H.M."/>
            <person name="Berlin A."/>
            <person name="Chapman S.B."/>
            <person name="Gearin G."/>
            <person name="Goldberg J."/>
            <person name="Griggs A."/>
            <person name="Gujja S."/>
            <person name="Hansen M."/>
            <person name="Heiman D."/>
            <person name="Howarth C."/>
            <person name="Larimer J."/>
            <person name="Lui A."/>
            <person name="MacDonald P.J.P."/>
            <person name="McCowen C."/>
            <person name="Montmayeur A."/>
            <person name="Murphy C."/>
            <person name="Neiman D."/>
            <person name="Pearson M."/>
            <person name="Priest M."/>
            <person name="Roberts A."/>
            <person name="Saif S."/>
            <person name="Shea T."/>
            <person name="Sisk P."/>
            <person name="Stolte C."/>
            <person name="Sykes S."/>
            <person name="Wortman J."/>
            <person name="Nusbaum C."/>
            <person name="Birren B."/>
        </authorList>
    </citation>
    <scope>NUCLEOTIDE SEQUENCE [LARGE SCALE GENOMIC DNA]</scope>
    <source>
        <strain evidence="4 5">ATCC 38327</strain>
    </source>
</reference>
<keyword evidence="1" id="KW-0694">RNA-binding</keyword>
<evidence type="ECO:0000259" key="3">
    <source>
        <dbReference type="Pfam" id="PF04059"/>
    </source>
</evidence>
<dbReference type="SUPFAM" id="SSF54928">
    <property type="entry name" value="RNA-binding domain, RBD"/>
    <property type="match status" value="1"/>
</dbReference>
<dbReference type="Pfam" id="PF04059">
    <property type="entry name" value="RRM_2"/>
    <property type="match status" value="1"/>
</dbReference>
<dbReference type="CDD" id="cd12532">
    <property type="entry name" value="RRM3_MEI2_fungi"/>
    <property type="match status" value="1"/>
</dbReference>
<gene>
    <name evidence="4" type="ORF">AMAG_05382</name>
</gene>
<dbReference type="eggNOG" id="KOG4660">
    <property type="taxonomic scope" value="Eukaryota"/>
</dbReference>
<feature type="region of interest" description="Disordered" evidence="2">
    <location>
        <begin position="437"/>
        <end position="507"/>
    </location>
</feature>
<dbReference type="VEuPathDB" id="FungiDB:AMAG_05382"/>
<dbReference type="AlphaFoldDB" id="A0A0L0SBJ7"/>
<feature type="compositionally biased region" description="Polar residues" evidence="2">
    <location>
        <begin position="1"/>
        <end position="17"/>
    </location>
</feature>
<dbReference type="InterPro" id="IPR034862">
    <property type="entry name" value="Fungal_Mei2-like_RRM3"/>
</dbReference>
<evidence type="ECO:0000256" key="1">
    <source>
        <dbReference type="ARBA" id="ARBA00022884"/>
    </source>
</evidence>
<proteinExistence type="predicted"/>
<organism evidence="4 5">
    <name type="scientific">Allomyces macrogynus (strain ATCC 38327)</name>
    <name type="common">Allomyces javanicus var. macrogynus</name>
    <dbReference type="NCBI Taxonomy" id="578462"/>
    <lineage>
        <taxon>Eukaryota</taxon>
        <taxon>Fungi</taxon>
        <taxon>Fungi incertae sedis</taxon>
        <taxon>Blastocladiomycota</taxon>
        <taxon>Blastocladiomycetes</taxon>
        <taxon>Blastocladiales</taxon>
        <taxon>Blastocladiaceae</taxon>
        <taxon>Allomyces</taxon>
    </lineage>
</organism>
<feature type="region of interest" description="Disordered" evidence="2">
    <location>
        <begin position="313"/>
        <end position="417"/>
    </location>
</feature>
<feature type="compositionally biased region" description="Low complexity" evidence="2">
    <location>
        <begin position="338"/>
        <end position="393"/>
    </location>
</feature>
<dbReference type="InterPro" id="IPR035979">
    <property type="entry name" value="RBD_domain_sf"/>
</dbReference>
<protein>
    <recommendedName>
        <fullName evidence="3">Mei2-like C-terminal RNA recognition motif domain-containing protein</fullName>
    </recommendedName>
</protein>
<dbReference type="OrthoDB" id="417481at2759"/>
<feature type="region of interest" description="Disordered" evidence="2">
    <location>
        <begin position="188"/>
        <end position="212"/>
    </location>
</feature>
<dbReference type="EMBL" id="GG745335">
    <property type="protein sequence ID" value="KNE59933.1"/>
    <property type="molecule type" value="Genomic_DNA"/>
</dbReference>
<accession>A0A0L0SBJ7</accession>
<feature type="domain" description="Mei2-like C-terminal RNA recognition motif" evidence="3">
    <location>
        <begin position="65"/>
        <end position="161"/>
    </location>
</feature>
<dbReference type="Proteomes" id="UP000054350">
    <property type="component" value="Unassembled WGS sequence"/>
</dbReference>
<feature type="region of interest" description="Disordered" evidence="2">
    <location>
        <begin position="1"/>
        <end position="30"/>
    </location>
</feature>
<feature type="compositionally biased region" description="Low complexity" evidence="2">
    <location>
        <begin position="437"/>
        <end position="469"/>
    </location>
</feature>